<reference evidence="3 4" key="1">
    <citation type="submission" date="2019-05" db="EMBL/GenBank/DDBJ databases">
        <title>Draft Genome of Bradyrhizobium elkanii strain SEMIA 938, Used in Commercial Inoculants for Lupinus spp. in Brazil.</title>
        <authorList>
            <person name="Hungria M."/>
            <person name="Delamuta J.R.M."/>
            <person name="Ribeiro R.A."/>
            <person name="Nogueira M.A."/>
        </authorList>
    </citation>
    <scope>NUCLEOTIDE SEQUENCE [LARGE SCALE GENOMIC DNA]</scope>
    <source>
        <strain evidence="3 4">Semia 938</strain>
    </source>
</reference>
<dbReference type="AlphaFoldDB" id="A0A1E3EMG5"/>
<organism evidence="3 4">
    <name type="scientific">Bradyrhizobium elkanii</name>
    <dbReference type="NCBI Taxonomy" id="29448"/>
    <lineage>
        <taxon>Bacteria</taxon>
        <taxon>Pseudomonadati</taxon>
        <taxon>Pseudomonadota</taxon>
        <taxon>Alphaproteobacteria</taxon>
        <taxon>Hyphomicrobiales</taxon>
        <taxon>Nitrobacteraceae</taxon>
        <taxon>Bradyrhizobium</taxon>
    </lineage>
</organism>
<dbReference type="Proteomes" id="UP000305095">
    <property type="component" value="Unassembled WGS sequence"/>
</dbReference>
<accession>A0A1E3EMG5</accession>
<protein>
    <submittedName>
        <fullName evidence="3">TIGR02301 family protein</fullName>
    </submittedName>
</protein>
<feature type="chain" id="PRO_5041120522" evidence="1">
    <location>
        <begin position="23"/>
        <end position="125"/>
    </location>
</feature>
<dbReference type="STRING" id="29448.QU41_30985"/>
<dbReference type="Proteomes" id="UP000673383">
    <property type="component" value="Unassembled WGS sequence"/>
</dbReference>
<name>A0A1E3EMG5_BRAEL</name>
<dbReference type="RefSeq" id="WP_028343726.1">
    <property type="nucleotide sequence ID" value="NZ_CP126003.1"/>
</dbReference>
<dbReference type="eggNOG" id="COG5451">
    <property type="taxonomic scope" value="Bacteria"/>
</dbReference>
<dbReference type="PROSITE" id="PS51257">
    <property type="entry name" value="PROKAR_LIPOPROTEIN"/>
    <property type="match status" value="1"/>
</dbReference>
<dbReference type="NCBIfam" id="TIGR02301">
    <property type="entry name" value="TIGR02301 family protein"/>
    <property type="match status" value="1"/>
</dbReference>
<sequence>MIRAFLAVVILMSACLATPARAQDAAAPFDGDLQRLAEILGALHYLRGICGSNEGAKWRNEMQALIDAETPSGDRRARMIAGFNRGYNGFQQTYRTCTPAATVAIRRYIEEGSKISRDLTARYAN</sequence>
<dbReference type="EMBL" id="JAFICZ010000001">
    <property type="protein sequence ID" value="MBP1295294.1"/>
    <property type="molecule type" value="Genomic_DNA"/>
</dbReference>
<feature type="signal peptide" evidence="1">
    <location>
        <begin position="1"/>
        <end position="22"/>
    </location>
</feature>
<evidence type="ECO:0000313" key="3">
    <source>
        <dbReference type="EMBL" id="TKV79095.1"/>
    </source>
</evidence>
<evidence type="ECO:0000313" key="2">
    <source>
        <dbReference type="EMBL" id="MBP1295294.1"/>
    </source>
</evidence>
<evidence type="ECO:0000256" key="1">
    <source>
        <dbReference type="SAM" id="SignalP"/>
    </source>
</evidence>
<comment type="caution">
    <text evidence="3">The sequence shown here is derived from an EMBL/GenBank/DDBJ whole genome shotgun (WGS) entry which is preliminary data.</text>
</comment>
<dbReference type="EMBL" id="SZZP01000014">
    <property type="protein sequence ID" value="TKV79095.1"/>
    <property type="molecule type" value="Genomic_DNA"/>
</dbReference>
<reference evidence="2" key="2">
    <citation type="submission" date="2021-02" db="EMBL/GenBank/DDBJ databases">
        <title>Genomic Encyclopedia of Type Strains, Phase IV (KMG-V): Genome sequencing to study the core and pangenomes of soil and plant-associated prokaryotes.</title>
        <authorList>
            <person name="Whitman W."/>
        </authorList>
    </citation>
    <scope>NUCLEOTIDE SEQUENCE</scope>
    <source>
        <strain evidence="2">USDA 406</strain>
    </source>
</reference>
<dbReference type="Pfam" id="PF09539">
    <property type="entry name" value="DUF2385"/>
    <property type="match status" value="1"/>
</dbReference>
<dbReference type="InterPro" id="IPR012645">
    <property type="entry name" value="CHP02301"/>
</dbReference>
<keyword evidence="1" id="KW-0732">Signal</keyword>
<dbReference type="OrthoDB" id="8481666at2"/>
<proteinExistence type="predicted"/>
<evidence type="ECO:0000313" key="4">
    <source>
        <dbReference type="Proteomes" id="UP000305095"/>
    </source>
</evidence>
<gene>
    <name evidence="3" type="ORF">FDV58_23395</name>
    <name evidence="2" type="ORF">JOH49_005047</name>
</gene>